<keyword evidence="4" id="KW-1185">Reference proteome</keyword>
<gene>
    <name evidence="3" type="ORF">EHS13_33930</name>
</gene>
<dbReference type="RefSeq" id="WP_155704673.1">
    <property type="nucleotide sequence ID" value="NZ_CP034235.1"/>
</dbReference>
<evidence type="ECO:0000313" key="4">
    <source>
        <dbReference type="Proteomes" id="UP000426246"/>
    </source>
</evidence>
<evidence type="ECO:0000259" key="2">
    <source>
        <dbReference type="PROSITE" id="PS50110"/>
    </source>
</evidence>
<dbReference type="InterPro" id="IPR052048">
    <property type="entry name" value="ST_Response_Regulator"/>
</dbReference>
<protein>
    <submittedName>
        <fullName evidence="3">Response regulator</fullName>
    </submittedName>
</protein>
<dbReference type="GO" id="GO:0000160">
    <property type="term" value="P:phosphorelay signal transduction system"/>
    <property type="evidence" value="ECO:0007669"/>
    <property type="project" value="InterPro"/>
</dbReference>
<keyword evidence="1" id="KW-0597">Phosphoprotein</keyword>
<dbReference type="Gene3D" id="3.40.50.2300">
    <property type="match status" value="1"/>
</dbReference>
<dbReference type="OrthoDB" id="9790669at2"/>
<accession>A0A6B8RWD0</accession>
<evidence type="ECO:0000313" key="3">
    <source>
        <dbReference type="EMBL" id="QGQ99506.1"/>
    </source>
</evidence>
<evidence type="ECO:0000256" key="1">
    <source>
        <dbReference type="PROSITE-ProRule" id="PRU00169"/>
    </source>
</evidence>
<dbReference type="PANTHER" id="PTHR43228">
    <property type="entry name" value="TWO-COMPONENT RESPONSE REGULATOR"/>
    <property type="match status" value="1"/>
</dbReference>
<organism evidence="3 4">
    <name type="scientific">Paenibacillus psychroresistens</name>
    <dbReference type="NCBI Taxonomy" id="1778678"/>
    <lineage>
        <taxon>Bacteria</taxon>
        <taxon>Bacillati</taxon>
        <taxon>Bacillota</taxon>
        <taxon>Bacilli</taxon>
        <taxon>Bacillales</taxon>
        <taxon>Paenibacillaceae</taxon>
        <taxon>Paenibacillus</taxon>
    </lineage>
</organism>
<dbReference type="SUPFAM" id="SSF52172">
    <property type="entry name" value="CheY-like"/>
    <property type="match status" value="1"/>
</dbReference>
<dbReference type="KEGG" id="ppsc:EHS13_33930"/>
<dbReference type="Pfam" id="PF00072">
    <property type="entry name" value="Response_reg"/>
    <property type="match status" value="1"/>
</dbReference>
<sequence length="127" mass="14077">MSQVMVVDDSMFMRKFIKTMLVKMGHTISCEASEGREAVANYSKFLPDVVTLDITMPGMNGITALKEMLIINPSAKIILCSAMHSQSLVIQAIKTGACDFLDKPIQYERLMQAIQHATQQPCCSCEN</sequence>
<dbReference type="PANTHER" id="PTHR43228:SF1">
    <property type="entry name" value="TWO-COMPONENT RESPONSE REGULATOR ARR22"/>
    <property type="match status" value="1"/>
</dbReference>
<proteinExistence type="predicted"/>
<dbReference type="Proteomes" id="UP000426246">
    <property type="component" value="Chromosome"/>
</dbReference>
<dbReference type="EMBL" id="CP034235">
    <property type="protein sequence ID" value="QGQ99506.1"/>
    <property type="molecule type" value="Genomic_DNA"/>
</dbReference>
<dbReference type="PROSITE" id="PS50110">
    <property type="entry name" value="RESPONSE_REGULATORY"/>
    <property type="match status" value="1"/>
</dbReference>
<reference evidence="4" key="1">
    <citation type="submission" date="2018-11" db="EMBL/GenBank/DDBJ databases">
        <title>Complete genome sequence of Paenibacillus sp. ML311-T8.</title>
        <authorList>
            <person name="Nam Y.-D."/>
            <person name="Kang J."/>
            <person name="Chung W.-H."/>
            <person name="Park Y.S."/>
        </authorList>
    </citation>
    <scope>NUCLEOTIDE SEQUENCE [LARGE SCALE GENOMIC DNA]</scope>
    <source>
        <strain evidence="4">ML311-T8</strain>
    </source>
</reference>
<name>A0A6B8RWD0_9BACL</name>
<feature type="modified residue" description="4-aspartylphosphate" evidence="1">
    <location>
        <position position="53"/>
    </location>
</feature>
<feature type="domain" description="Response regulatory" evidence="2">
    <location>
        <begin position="3"/>
        <end position="118"/>
    </location>
</feature>
<dbReference type="InterPro" id="IPR011006">
    <property type="entry name" value="CheY-like_superfamily"/>
</dbReference>
<dbReference type="InterPro" id="IPR001789">
    <property type="entry name" value="Sig_transdc_resp-reg_receiver"/>
</dbReference>
<dbReference type="SMART" id="SM00448">
    <property type="entry name" value="REC"/>
    <property type="match status" value="1"/>
</dbReference>
<dbReference type="AlphaFoldDB" id="A0A6B8RWD0"/>